<comment type="subcellular location">
    <subcellularLocation>
        <location evidence="1">Membrane</location>
        <topology evidence="1">Multi-pass membrane protein</topology>
    </subcellularLocation>
</comment>
<evidence type="ECO:0000256" key="1">
    <source>
        <dbReference type="ARBA" id="ARBA00004141"/>
    </source>
</evidence>
<dbReference type="Pfam" id="PF05140">
    <property type="entry name" value="ResB"/>
    <property type="match status" value="1"/>
</dbReference>
<sequence>MSTVEAPPADRVDSGAPLPRGHGLGPWLVALARRAWRQLTSMRTALVLLFLLAVAAIPGSLLPQRNTKIEDVNQYLRTHGELGRTLDRFYLFDVFSSPWFSAIYLLLFVSLVGCLVPRLRDHVRALLRQPPDGPSRLDRMPAYVGGTGGDPEQFAALLRKRRFRVAVRGTTVSAEKGYLKESGNLLFHFALLAMLIGVAISSWYGWHGSRNIVAGRDGEICNTVPQYDDYGLGARVGPGDLPPFCVRLDRFEATYAPNGQPTAFRAHVHYSQGSSGTESPAEVQVNHPLRISGAGVYLLGHGYAPVIRYTDRFGKSQTSVQPFLNNDENLTGTGAAAFPDANIDPATGKQDPNDQIGFQGVYLPTMSSTDMTRGASLHPEERNPRLLLVAYKGNLGMDAGIPRSVYTLDESRIASGRLAKVAESKALRPGESLTLPDGSKVEFVGTRAFVTVTVRHDPGEMIVLGAAVFLLAGLLLSLWGKRRRIWLRVNGDRVDVGGLPRTDYPGFAAEFDEIVQAARKEGILR</sequence>
<keyword evidence="4 6" id="KW-1133">Transmembrane helix</keyword>
<feature type="domain" description="ResB-like" evidence="7">
    <location>
        <begin position="42"/>
        <end position="512"/>
    </location>
</feature>
<dbReference type="PANTHER" id="PTHR31566">
    <property type="entry name" value="CYTOCHROME C BIOGENESIS PROTEIN CCS1, CHLOROPLASTIC"/>
    <property type="match status" value="1"/>
</dbReference>
<evidence type="ECO:0000313" key="8">
    <source>
        <dbReference type="EMBL" id="GII26398.1"/>
    </source>
</evidence>
<evidence type="ECO:0000256" key="2">
    <source>
        <dbReference type="ARBA" id="ARBA00022692"/>
    </source>
</evidence>
<evidence type="ECO:0000256" key="3">
    <source>
        <dbReference type="ARBA" id="ARBA00022748"/>
    </source>
</evidence>
<accession>A0A8J3TH74</accession>
<reference evidence="8" key="1">
    <citation type="submission" date="2021-01" db="EMBL/GenBank/DDBJ databases">
        <title>Whole genome shotgun sequence of Planosporangium mesophilum NBRC 109066.</title>
        <authorList>
            <person name="Komaki H."/>
            <person name="Tamura T."/>
        </authorList>
    </citation>
    <scope>NUCLEOTIDE SEQUENCE</scope>
    <source>
        <strain evidence="8">NBRC 109066</strain>
    </source>
</reference>
<dbReference type="PANTHER" id="PTHR31566:SF0">
    <property type="entry name" value="CYTOCHROME C BIOGENESIS PROTEIN CCS1, CHLOROPLASTIC"/>
    <property type="match status" value="1"/>
</dbReference>
<dbReference type="InterPro" id="IPR023494">
    <property type="entry name" value="Cyt_c_bgen_Ccs1/CcsB/ResB"/>
</dbReference>
<keyword evidence="9" id="KW-1185">Reference proteome</keyword>
<dbReference type="AlphaFoldDB" id="A0A8J3TH74"/>
<evidence type="ECO:0000259" key="7">
    <source>
        <dbReference type="Pfam" id="PF05140"/>
    </source>
</evidence>
<dbReference type="GO" id="GO:0017004">
    <property type="term" value="P:cytochrome complex assembly"/>
    <property type="evidence" value="ECO:0007669"/>
    <property type="project" value="UniProtKB-KW"/>
</dbReference>
<dbReference type="RefSeq" id="WP_168113554.1">
    <property type="nucleotide sequence ID" value="NZ_BOON01000076.1"/>
</dbReference>
<keyword evidence="3" id="KW-0201">Cytochrome c-type biogenesis</keyword>
<dbReference type="Proteomes" id="UP000599074">
    <property type="component" value="Unassembled WGS sequence"/>
</dbReference>
<dbReference type="InterPro" id="IPR007816">
    <property type="entry name" value="ResB-like_domain"/>
</dbReference>
<dbReference type="GO" id="GO:0016020">
    <property type="term" value="C:membrane"/>
    <property type="evidence" value="ECO:0007669"/>
    <property type="project" value="UniProtKB-SubCell"/>
</dbReference>
<dbReference type="EMBL" id="BOON01000076">
    <property type="protein sequence ID" value="GII26398.1"/>
    <property type="molecule type" value="Genomic_DNA"/>
</dbReference>
<comment type="caution">
    <text evidence="8">The sequence shown here is derived from an EMBL/GenBank/DDBJ whole genome shotgun (WGS) entry which is preliminary data.</text>
</comment>
<feature type="transmembrane region" description="Helical" evidence="6">
    <location>
        <begin position="44"/>
        <end position="62"/>
    </location>
</feature>
<evidence type="ECO:0000256" key="4">
    <source>
        <dbReference type="ARBA" id="ARBA00022989"/>
    </source>
</evidence>
<feature type="transmembrane region" description="Helical" evidence="6">
    <location>
        <begin position="185"/>
        <end position="206"/>
    </location>
</feature>
<keyword evidence="5 6" id="KW-0472">Membrane</keyword>
<gene>
    <name evidence="8" type="ORF">Pme01_59950</name>
</gene>
<feature type="transmembrane region" description="Helical" evidence="6">
    <location>
        <begin position="99"/>
        <end position="119"/>
    </location>
</feature>
<evidence type="ECO:0000256" key="5">
    <source>
        <dbReference type="ARBA" id="ARBA00023136"/>
    </source>
</evidence>
<name>A0A8J3TH74_9ACTN</name>
<evidence type="ECO:0000256" key="6">
    <source>
        <dbReference type="SAM" id="Phobius"/>
    </source>
</evidence>
<evidence type="ECO:0000313" key="9">
    <source>
        <dbReference type="Proteomes" id="UP000599074"/>
    </source>
</evidence>
<keyword evidence="2 6" id="KW-0812">Transmembrane</keyword>
<feature type="transmembrane region" description="Helical" evidence="6">
    <location>
        <begin position="461"/>
        <end position="479"/>
    </location>
</feature>
<protein>
    <submittedName>
        <fullName evidence="8">Cytochrome c biogenesis protein</fullName>
    </submittedName>
</protein>
<organism evidence="8 9">
    <name type="scientific">Planosporangium mesophilum</name>
    <dbReference type="NCBI Taxonomy" id="689768"/>
    <lineage>
        <taxon>Bacteria</taxon>
        <taxon>Bacillati</taxon>
        <taxon>Actinomycetota</taxon>
        <taxon>Actinomycetes</taxon>
        <taxon>Micromonosporales</taxon>
        <taxon>Micromonosporaceae</taxon>
        <taxon>Planosporangium</taxon>
    </lineage>
</organism>
<proteinExistence type="predicted"/>